<dbReference type="Gene3D" id="3.30.70.1880">
    <property type="entry name" value="Protein of unknown function DUF881"/>
    <property type="match status" value="1"/>
</dbReference>
<evidence type="ECO:0000256" key="1">
    <source>
        <dbReference type="SAM" id="Coils"/>
    </source>
</evidence>
<name>A0A2P2CK54_9ZZZZ</name>
<evidence type="ECO:0000313" key="2">
    <source>
        <dbReference type="EMBL" id="CUR62311.1"/>
    </source>
</evidence>
<sequence>MSSPPQSSPGRRRVWRVATPVVVLLSGALFAVSAEQSDGIDLRGGRLTDLASVVRAERDEAGDLTAEAAELNAQVEALSAELGDRSVARVQDEIATLVDPAGLTEKSGPAVQVTLDDASEEARLAYEGEPNDLVVHQQDIQAVANAMWNAGAVAVTIQGQRLISTTGIKCEGNQVTLHGLPYSPPYVIVGIGDPAAMEAELTVDPILAIYRDYTYIPGGGVSWDMTALDSAVAPAYTGLLDLTYATPMSDVG</sequence>
<accession>A0A2P2CK54</accession>
<dbReference type="PANTHER" id="PTHR37313">
    <property type="entry name" value="UPF0749 PROTEIN RV1825"/>
    <property type="match status" value="1"/>
</dbReference>
<dbReference type="GO" id="GO:0005886">
    <property type="term" value="C:plasma membrane"/>
    <property type="evidence" value="ECO:0007669"/>
    <property type="project" value="TreeGrafter"/>
</dbReference>
<protein>
    <recommendedName>
        <fullName evidence="3">DUF881 domain-containing protein</fullName>
    </recommendedName>
</protein>
<dbReference type="EMBL" id="CZKB01000027">
    <property type="protein sequence ID" value="CUR62311.1"/>
    <property type="molecule type" value="Genomic_DNA"/>
</dbReference>
<dbReference type="Pfam" id="PF05949">
    <property type="entry name" value="DUF881"/>
    <property type="match status" value="1"/>
</dbReference>
<feature type="coiled-coil region" evidence="1">
    <location>
        <begin position="54"/>
        <end position="81"/>
    </location>
</feature>
<evidence type="ECO:0008006" key="3">
    <source>
        <dbReference type="Google" id="ProtNLM"/>
    </source>
</evidence>
<keyword evidence="1" id="KW-0175">Coiled coil</keyword>
<reference evidence="2" key="1">
    <citation type="submission" date="2015-08" db="EMBL/GenBank/DDBJ databases">
        <authorList>
            <person name="Babu N.S."/>
            <person name="Beckwith C.J."/>
            <person name="Beseler K.G."/>
            <person name="Brison A."/>
            <person name="Carone J.V."/>
            <person name="Caskin T.P."/>
            <person name="Diamond M."/>
            <person name="Durham M.E."/>
            <person name="Foxe J.M."/>
            <person name="Go M."/>
            <person name="Henderson B.A."/>
            <person name="Jones I.B."/>
            <person name="McGettigan J.A."/>
            <person name="Micheletti S.J."/>
            <person name="Nasrallah M.E."/>
            <person name="Ortiz D."/>
            <person name="Piller C.R."/>
            <person name="Privatt S.R."/>
            <person name="Schneider S.L."/>
            <person name="Sharp S."/>
            <person name="Smith T.C."/>
            <person name="Stanton J.D."/>
            <person name="Ullery H.E."/>
            <person name="Wilson R.J."/>
            <person name="Serrano M.G."/>
            <person name="Buck G."/>
            <person name="Lee V."/>
            <person name="Wang Y."/>
            <person name="Carvalho R."/>
            <person name="Voegtly L."/>
            <person name="Shi R."/>
            <person name="Duckworth R."/>
            <person name="Johnson A."/>
            <person name="Loviza R."/>
            <person name="Walstead R."/>
            <person name="Shah Z."/>
            <person name="Kiflezghi M."/>
            <person name="Wade K."/>
            <person name="Ball S.L."/>
            <person name="Bradley K.W."/>
            <person name="Asai D.J."/>
            <person name="Bowman C.A."/>
            <person name="Russell D.A."/>
            <person name="Pope W.H."/>
            <person name="Jacobs-Sera D."/>
            <person name="Hendrix R.W."/>
            <person name="Hatfull G.F."/>
        </authorList>
    </citation>
    <scope>NUCLEOTIDE SEQUENCE</scope>
</reference>
<organism evidence="2">
    <name type="scientific">metagenome</name>
    <dbReference type="NCBI Taxonomy" id="256318"/>
    <lineage>
        <taxon>unclassified sequences</taxon>
        <taxon>metagenomes</taxon>
    </lineage>
</organism>
<dbReference type="AlphaFoldDB" id="A0A2P2CK54"/>
<dbReference type="PANTHER" id="PTHR37313:SF4">
    <property type="entry name" value="CONSERVED MEMBRANE PROTEIN-RELATED"/>
    <property type="match status" value="1"/>
</dbReference>
<dbReference type="InterPro" id="IPR010273">
    <property type="entry name" value="DUF881"/>
</dbReference>
<gene>
    <name evidence="2" type="ORF">NOCA170257</name>
</gene>
<proteinExistence type="predicted"/>